<reference evidence="4" key="1">
    <citation type="journal article" date="2019" name="Int. J. Syst. Evol. Microbiol.">
        <title>The Global Catalogue of Microorganisms (GCM) 10K type strain sequencing project: providing services to taxonomists for standard genome sequencing and annotation.</title>
        <authorList>
            <consortium name="The Broad Institute Genomics Platform"/>
            <consortium name="The Broad Institute Genome Sequencing Center for Infectious Disease"/>
            <person name="Wu L."/>
            <person name="Ma J."/>
        </authorList>
    </citation>
    <scope>NUCLEOTIDE SEQUENCE [LARGE SCALE GENOMIC DNA]</scope>
    <source>
        <strain evidence="4">PCU 280</strain>
    </source>
</reference>
<evidence type="ECO:0000313" key="4">
    <source>
        <dbReference type="Proteomes" id="UP001596233"/>
    </source>
</evidence>
<protein>
    <submittedName>
        <fullName evidence="3">Bifunctional oligoribonuclease/PAP phosphatase NrnA</fullName>
        <ecNumber evidence="3">3.1.3.7</ecNumber>
    </submittedName>
</protein>
<dbReference type="Gene3D" id="3.10.310.30">
    <property type="match status" value="1"/>
</dbReference>
<dbReference type="Pfam" id="PF02272">
    <property type="entry name" value="DHHA1"/>
    <property type="match status" value="1"/>
</dbReference>
<dbReference type="PANTHER" id="PTHR47618:SF1">
    <property type="entry name" value="BIFUNCTIONAL OLIGORIBONUCLEASE AND PAP PHOSPHATASE NRNA"/>
    <property type="match status" value="1"/>
</dbReference>
<dbReference type="RefSeq" id="WP_379230016.1">
    <property type="nucleotide sequence ID" value="NZ_JBHSTE010000001.1"/>
</dbReference>
<dbReference type="EC" id="3.1.3.7" evidence="3"/>
<feature type="domain" description="DDH" evidence="1">
    <location>
        <begin position="25"/>
        <end position="165"/>
    </location>
</feature>
<dbReference type="Pfam" id="PF01368">
    <property type="entry name" value="DHH"/>
    <property type="match status" value="1"/>
</dbReference>
<dbReference type="InterPro" id="IPR051319">
    <property type="entry name" value="Oligoribo/pAp-PDE_c-di-AMP_PDE"/>
</dbReference>
<dbReference type="InterPro" id="IPR003156">
    <property type="entry name" value="DHHA1_dom"/>
</dbReference>
<keyword evidence="4" id="KW-1185">Reference proteome</keyword>
<dbReference type="SUPFAM" id="SSF64182">
    <property type="entry name" value="DHH phosphoesterases"/>
    <property type="match status" value="1"/>
</dbReference>
<name>A0ABW1V0Z6_9BACL</name>
<sequence>MSIAANYEAQLKEAIAFLQGYSSYLVVAHENPDGDAISSCAAMSWLLEQYGKSVTIVNQSELPGRLSYLYHYDDIIQYQSDLELQFDAAIALDCADASRLGDVFALIQERNVPLLNLDHHASNHGFGTLNIIRPNAAATVEMVYDMIKLTPHTPNLECAKALYTGLLTDTGGFRYSNTSPSVMAMASDLLALGVSAYELADHLLEKMTMGKLKLLQTALSRITFHEDQTIGWVTIMKDDLANCGAVSEDIEGIVNYILNVEEVEVGILFKESDSGVIKASIRSKGKVNVSEVAQSFGGGGHVRAAGCRLTTNMEESVNSLVEAIRKALT</sequence>
<feature type="domain" description="DHHA1" evidence="2">
    <location>
        <begin position="247"/>
        <end position="328"/>
    </location>
</feature>
<accession>A0ABW1V0Z6</accession>
<keyword evidence="3" id="KW-0378">Hydrolase</keyword>
<dbReference type="InterPro" id="IPR038763">
    <property type="entry name" value="DHH_sf"/>
</dbReference>
<dbReference type="PANTHER" id="PTHR47618">
    <property type="entry name" value="BIFUNCTIONAL OLIGORIBONUCLEASE AND PAP PHOSPHATASE NRNA"/>
    <property type="match status" value="1"/>
</dbReference>
<dbReference type="GO" id="GO:0008441">
    <property type="term" value="F:3'(2'),5'-bisphosphate nucleotidase activity"/>
    <property type="evidence" value="ECO:0007669"/>
    <property type="project" value="UniProtKB-EC"/>
</dbReference>
<comment type="caution">
    <text evidence="3">The sequence shown here is derived from an EMBL/GenBank/DDBJ whole genome shotgun (WGS) entry which is preliminary data.</text>
</comment>
<evidence type="ECO:0000313" key="3">
    <source>
        <dbReference type="EMBL" id="MFC6331121.1"/>
    </source>
</evidence>
<proteinExistence type="predicted"/>
<dbReference type="InterPro" id="IPR001667">
    <property type="entry name" value="DDH_dom"/>
</dbReference>
<dbReference type="Proteomes" id="UP001596233">
    <property type="component" value="Unassembled WGS sequence"/>
</dbReference>
<gene>
    <name evidence="3" type="ORF">ACFP56_00685</name>
</gene>
<organism evidence="3 4">
    <name type="scientific">Paenibacillus septentrionalis</name>
    <dbReference type="NCBI Taxonomy" id="429342"/>
    <lineage>
        <taxon>Bacteria</taxon>
        <taxon>Bacillati</taxon>
        <taxon>Bacillota</taxon>
        <taxon>Bacilli</taxon>
        <taxon>Bacillales</taxon>
        <taxon>Paenibacillaceae</taxon>
        <taxon>Paenibacillus</taxon>
    </lineage>
</organism>
<evidence type="ECO:0000259" key="1">
    <source>
        <dbReference type="Pfam" id="PF01368"/>
    </source>
</evidence>
<dbReference type="EMBL" id="JBHSTE010000001">
    <property type="protein sequence ID" value="MFC6331121.1"/>
    <property type="molecule type" value="Genomic_DNA"/>
</dbReference>
<evidence type="ECO:0000259" key="2">
    <source>
        <dbReference type="Pfam" id="PF02272"/>
    </source>
</evidence>
<dbReference type="Gene3D" id="3.90.1640.10">
    <property type="entry name" value="inorganic pyrophosphatase (n-terminal core)"/>
    <property type="match status" value="1"/>
</dbReference>